<evidence type="ECO:0008006" key="16">
    <source>
        <dbReference type="Google" id="ProtNLM"/>
    </source>
</evidence>
<name>A0A0D0ISX1_9MICO</name>
<dbReference type="InterPro" id="IPR013378">
    <property type="entry name" value="InlB-like_B-rpt"/>
</dbReference>
<evidence type="ECO:0000259" key="12">
    <source>
        <dbReference type="Pfam" id="PF06458"/>
    </source>
</evidence>
<feature type="region of interest" description="Disordered" evidence="9">
    <location>
        <begin position="119"/>
        <end position="139"/>
    </location>
</feature>
<dbReference type="AlphaFoldDB" id="A0A0D0ISX1"/>
<dbReference type="Pfam" id="PF09479">
    <property type="entry name" value="Flg_new"/>
    <property type="match status" value="1"/>
</dbReference>
<dbReference type="SMART" id="SM00710">
    <property type="entry name" value="PbH1"/>
    <property type="match status" value="9"/>
</dbReference>
<evidence type="ECO:0000256" key="7">
    <source>
        <dbReference type="ARBA" id="ARBA00023136"/>
    </source>
</evidence>
<evidence type="ECO:0000256" key="2">
    <source>
        <dbReference type="ARBA" id="ARBA00004442"/>
    </source>
</evidence>
<evidence type="ECO:0000256" key="9">
    <source>
        <dbReference type="SAM" id="MobiDB-lite"/>
    </source>
</evidence>
<feature type="domain" description="Right handed beta helix" evidence="13">
    <location>
        <begin position="106"/>
        <end position="273"/>
    </location>
</feature>
<dbReference type="InterPro" id="IPR042229">
    <property type="entry name" value="Listeria/Bacterioides_rpt_sf"/>
</dbReference>
<evidence type="ECO:0000259" key="13">
    <source>
        <dbReference type="Pfam" id="PF13229"/>
    </source>
</evidence>
<evidence type="ECO:0000256" key="3">
    <source>
        <dbReference type="ARBA" id="ARBA00004613"/>
    </source>
</evidence>
<gene>
    <name evidence="14" type="ORF">SD72_08175</name>
</gene>
<dbReference type="Gene3D" id="2.60.40.4270">
    <property type="entry name" value="Listeria-Bacteroides repeat domain"/>
    <property type="match status" value="1"/>
</dbReference>
<dbReference type="Pfam" id="PF02415">
    <property type="entry name" value="Chlam_PMP"/>
    <property type="match status" value="1"/>
</dbReference>
<dbReference type="GO" id="GO:0005576">
    <property type="term" value="C:extracellular region"/>
    <property type="evidence" value="ECO:0007669"/>
    <property type="project" value="UniProtKB-SubCell"/>
</dbReference>
<dbReference type="SUPFAM" id="SSF51126">
    <property type="entry name" value="Pectin lyase-like"/>
    <property type="match status" value="1"/>
</dbReference>
<dbReference type="InterPro" id="IPR003368">
    <property type="entry name" value="POMP_repeat"/>
</dbReference>
<accession>A0A0D0ISX1</accession>
<comment type="subcellular location">
    <subcellularLocation>
        <location evidence="1">Cell envelope</location>
    </subcellularLocation>
    <subcellularLocation>
        <location evidence="2">Cell outer membrane</location>
    </subcellularLocation>
    <subcellularLocation>
        <location evidence="3">Secreted</location>
    </subcellularLocation>
</comment>
<keyword evidence="10" id="KW-0812">Transmembrane</keyword>
<keyword evidence="8" id="KW-0998">Cell outer membrane</keyword>
<keyword evidence="10" id="KW-1133">Transmembrane helix</keyword>
<sequence>MERKPSRTLFAGGIAAALIAGMLGTSSPALAADSTVSSVGELKTAVEALAAGPSTITFAADFAPVGASPTITIPAGVDLTLAGTGEGTTVTKEAGADGRHIDLVGNKSQTVTVTGLTFKGHNSDDPAGQAGGTPGGGVGIREVTSVDVSKSTFAGIDGSSGLALGGVATLTVSNSSFMGNRSAAGAAIELPNGINATITDTTMHKNWGTQSGFSGGALRPQRKTNLTIERSVFTGNVSLTRGGAIAFHQMEGSLTVHDSVFSENRVPIAANNSTLNDGGAIAVNEMPIEGQQSGKTLITGTTFSNNVAGDEGGALLIQSGNGSEATIQNSTFYANRAEGKQATYDDTSGGGAIEAFGTPLTLEHNTFVNNFAHKGTSLFGHQRGGAVSATGDTAFLQAQPLTLSHNLFVGNDVGLDDGSPAPSSAYRQVSARGGIETLPAEEDTVSAIDDSPGAPALTRADLLPLFADRAQLPADGDEGDFMPFTYDVHATNVGVDNGTAIDPSVINRAAILGADDAVPAANGSGVVAGDSRTGTAQTPGTFLFHPADDGFLTGLADNVGDGTSTVTTDQRKFPVDDPADAGALQQAFVRYDPNGGDWADYTASPFDGERIVQRPDAAMVWTVGTVGSETTTEPVPTTPPTGKTFVEWNTKADGSGDSYPAGTITIPAGNLRLYAIWEAPAVETGTVTAEYLDENGDPLRDPVVTTGDVGTDYTTQQLTFDGYDYVRVEGSTSGTITAEPTTVRYYYKKQAAPVETGTVKVEYVDEHGAQLRAPISLKGKIGDPYTTEKLAFDGYDFVRVDGATTGEFTSGVSTVRYHYTKHTTAPPVVKPGEGGPLADSGLDFGWPIAVAGGSILLVAAGLLLYGRRRQSGDLGS</sequence>
<feature type="domain" description="MucBP" evidence="12">
    <location>
        <begin position="686"/>
        <end position="748"/>
    </location>
</feature>
<evidence type="ECO:0000313" key="14">
    <source>
        <dbReference type="EMBL" id="KIP52543.1"/>
    </source>
</evidence>
<dbReference type="Proteomes" id="UP000032120">
    <property type="component" value="Unassembled WGS sequence"/>
</dbReference>
<dbReference type="EMBL" id="JXSQ01000009">
    <property type="protein sequence ID" value="KIP52543.1"/>
    <property type="molecule type" value="Genomic_DNA"/>
</dbReference>
<dbReference type="InterPro" id="IPR006626">
    <property type="entry name" value="PbH1"/>
</dbReference>
<dbReference type="Pfam" id="PF06458">
    <property type="entry name" value="MucBP"/>
    <property type="match status" value="2"/>
</dbReference>
<dbReference type="InterPro" id="IPR039448">
    <property type="entry name" value="Beta_helix"/>
</dbReference>
<feature type="domain" description="MucBP" evidence="12">
    <location>
        <begin position="758"/>
        <end position="820"/>
    </location>
</feature>
<dbReference type="Gene3D" id="3.10.20.320">
    <property type="entry name" value="Putative peptidoglycan bound protein (lpxtg motif)"/>
    <property type="match status" value="2"/>
</dbReference>
<dbReference type="Pfam" id="PF13229">
    <property type="entry name" value="Beta_helix"/>
    <property type="match status" value="1"/>
</dbReference>
<evidence type="ECO:0000256" key="10">
    <source>
        <dbReference type="SAM" id="Phobius"/>
    </source>
</evidence>
<feature type="chain" id="PRO_5002230003" description="Repeat protein (TIGR02543 family)" evidence="11">
    <location>
        <begin position="32"/>
        <end position="876"/>
    </location>
</feature>
<evidence type="ECO:0000256" key="11">
    <source>
        <dbReference type="SAM" id="SignalP"/>
    </source>
</evidence>
<keyword evidence="4" id="KW-0964">Secreted</keyword>
<comment type="caution">
    <text evidence="14">The sequence shown here is derived from an EMBL/GenBank/DDBJ whole genome shotgun (WGS) entry which is preliminary data.</text>
</comment>
<keyword evidence="6" id="KW-0677">Repeat</keyword>
<dbReference type="InterPro" id="IPR009459">
    <property type="entry name" value="MucBP_dom"/>
</dbReference>
<evidence type="ECO:0000256" key="5">
    <source>
        <dbReference type="ARBA" id="ARBA00022729"/>
    </source>
</evidence>
<evidence type="ECO:0000256" key="4">
    <source>
        <dbReference type="ARBA" id="ARBA00022525"/>
    </source>
</evidence>
<feature type="compositionally biased region" description="Gly residues" evidence="9">
    <location>
        <begin position="129"/>
        <end position="139"/>
    </location>
</feature>
<dbReference type="InterPro" id="IPR011050">
    <property type="entry name" value="Pectin_lyase_fold/virulence"/>
</dbReference>
<evidence type="ECO:0000313" key="15">
    <source>
        <dbReference type="Proteomes" id="UP000032120"/>
    </source>
</evidence>
<feature type="transmembrane region" description="Helical" evidence="10">
    <location>
        <begin position="844"/>
        <end position="865"/>
    </location>
</feature>
<keyword evidence="5 11" id="KW-0732">Signal</keyword>
<evidence type="ECO:0000256" key="1">
    <source>
        <dbReference type="ARBA" id="ARBA00004196"/>
    </source>
</evidence>
<evidence type="ECO:0000256" key="8">
    <source>
        <dbReference type="ARBA" id="ARBA00023237"/>
    </source>
</evidence>
<dbReference type="GO" id="GO:0009279">
    <property type="term" value="C:cell outer membrane"/>
    <property type="evidence" value="ECO:0007669"/>
    <property type="project" value="UniProtKB-SubCell"/>
</dbReference>
<dbReference type="PANTHER" id="PTHR11319:SF35">
    <property type="entry name" value="OUTER MEMBRANE PROTEIN PMPC-RELATED"/>
    <property type="match status" value="1"/>
</dbReference>
<keyword evidence="7 10" id="KW-0472">Membrane</keyword>
<keyword evidence="15" id="KW-1185">Reference proteome</keyword>
<organism evidence="14 15">
    <name type="scientific">Leucobacter komagatae</name>
    <dbReference type="NCBI Taxonomy" id="55969"/>
    <lineage>
        <taxon>Bacteria</taxon>
        <taxon>Bacillati</taxon>
        <taxon>Actinomycetota</taxon>
        <taxon>Actinomycetes</taxon>
        <taxon>Micrococcales</taxon>
        <taxon>Microbacteriaceae</taxon>
        <taxon>Leucobacter</taxon>
    </lineage>
</organism>
<proteinExistence type="predicted"/>
<feature type="signal peptide" evidence="11">
    <location>
        <begin position="1"/>
        <end position="31"/>
    </location>
</feature>
<reference evidence="14 15" key="1">
    <citation type="submission" date="2015-01" db="EMBL/GenBank/DDBJ databases">
        <title>Draft genome sequence of Leucobacter komagatae strain VKM ST2845.</title>
        <authorList>
            <person name="Karlyshev A.V."/>
            <person name="Kudryashova E.B."/>
        </authorList>
    </citation>
    <scope>NUCLEOTIDE SEQUENCE [LARGE SCALE GENOMIC DNA]</scope>
    <source>
        <strain evidence="14 15">VKM ST2845</strain>
    </source>
</reference>
<protein>
    <recommendedName>
        <fullName evidence="16">Repeat protein (TIGR02543 family)</fullName>
    </recommendedName>
</protein>
<dbReference type="PANTHER" id="PTHR11319">
    <property type="entry name" value="G PROTEIN-COUPLED RECEPTOR-RELATED"/>
    <property type="match status" value="1"/>
</dbReference>
<evidence type="ECO:0000256" key="6">
    <source>
        <dbReference type="ARBA" id="ARBA00022737"/>
    </source>
</evidence>